<dbReference type="InterPro" id="IPR018076">
    <property type="entry name" value="T2SS_GspF_dom"/>
</dbReference>
<dbReference type="GO" id="GO:0005886">
    <property type="term" value="C:plasma membrane"/>
    <property type="evidence" value="ECO:0007669"/>
    <property type="project" value="UniProtKB-SubCell"/>
</dbReference>
<organism evidence="8 9">
    <name type="scientific">Idiomarina tyrosinivorans</name>
    <dbReference type="NCBI Taxonomy" id="1445662"/>
    <lineage>
        <taxon>Bacteria</taxon>
        <taxon>Pseudomonadati</taxon>
        <taxon>Pseudomonadota</taxon>
        <taxon>Gammaproteobacteria</taxon>
        <taxon>Alteromonadales</taxon>
        <taxon>Idiomarinaceae</taxon>
        <taxon>Idiomarina</taxon>
    </lineage>
</organism>
<keyword evidence="9" id="KW-1185">Reference proteome</keyword>
<feature type="domain" description="Type II secretion system protein GspF" evidence="7">
    <location>
        <begin position="18"/>
        <end position="135"/>
    </location>
</feature>
<evidence type="ECO:0000256" key="5">
    <source>
        <dbReference type="ARBA" id="ARBA00023136"/>
    </source>
</evidence>
<evidence type="ECO:0000256" key="3">
    <source>
        <dbReference type="ARBA" id="ARBA00022692"/>
    </source>
</evidence>
<dbReference type="Proteomes" id="UP000287996">
    <property type="component" value="Unassembled WGS sequence"/>
</dbReference>
<protein>
    <recommendedName>
        <fullName evidence="7">Type II secretion system protein GspF domain-containing protein</fullName>
    </recommendedName>
</protein>
<sequence>MTFLNLHRMGSRSAQWQWLEDFANWLEDGLGVRHGLEIMAAIASEVGAKREQQFSHHLLVAIRQGQTLATAAESWLANDLRCLLAIGEQHGCLKALLADYGSLYQQRQQWRRLFWRQAAYPLMIAFAVAVAMSGFSERILPALQKGLTQPAEAWVVDWASAIGHGLFQFGPGLLTATLMALFAWWLLRPQWFGESRQRLEKLGIGRGYRQQVGVELIQLLALLLRYGCSLRESGLLLRQHLPNYHGYHLTVMDDKLQRGVTALHQVFAPELLNHAQRFRLAQLGRGTAQRTSEVLWRSALRGFADIERQQRRFRIVCFTLLYGWIIGGLLLMLQAGMAVMYEIFQTL</sequence>
<feature type="transmembrane region" description="Helical" evidence="6">
    <location>
        <begin position="166"/>
        <end position="187"/>
    </location>
</feature>
<keyword evidence="4 6" id="KW-1133">Transmembrane helix</keyword>
<reference evidence="8 9" key="1">
    <citation type="journal article" date="2011" name="Front. Microbiol.">
        <title>Genomic signatures of strain selection and enhancement in Bacillus atrophaeus var. globigii, a historical biowarfare simulant.</title>
        <authorList>
            <person name="Gibbons H.S."/>
            <person name="Broomall S.M."/>
            <person name="McNew L.A."/>
            <person name="Daligault H."/>
            <person name="Chapman C."/>
            <person name="Bruce D."/>
            <person name="Karavis M."/>
            <person name="Krepps M."/>
            <person name="McGregor P.A."/>
            <person name="Hong C."/>
            <person name="Park K.H."/>
            <person name="Akmal A."/>
            <person name="Feldman A."/>
            <person name="Lin J.S."/>
            <person name="Chang W.E."/>
            <person name="Higgs B.W."/>
            <person name="Demirev P."/>
            <person name="Lindquist J."/>
            <person name="Liem A."/>
            <person name="Fochler E."/>
            <person name="Read T.D."/>
            <person name="Tapia R."/>
            <person name="Johnson S."/>
            <person name="Bishop-Lilly K.A."/>
            <person name="Detter C."/>
            <person name="Han C."/>
            <person name="Sozhamannan S."/>
            <person name="Rosenzweig C.N."/>
            <person name="Skowronski E.W."/>
        </authorList>
    </citation>
    <scope>NUCLEOTIDE SEQUENCE [LARGE SCALE GENOMIC DNA]</scope>
    <source>
        <strain evidence="8 9">CC-PW-9</strain>
    </source>
</reference>
<dbReference type="InterPro" id="IPR042094">
    <property type="entry name" value="T2SS_GspF_sf"/>
</dbReference>
<dbReference type="EMBL" id="PIQH01000004">
    <property type="protein sequence ID" value="RUO80391.1"/>
    <property type="molecule type" value="Genomic_DNA"/>
</dbReference>
<dbReference type="Pfam" id="PF00482">
    <property type="entry name" value="T2SSF"/>
    <property type="match status" value="1"/>
</dbReference>
<evidence type="ECO:0000259" key="7">
    <source>
        <dbReference type="Pfam" id="PF00482"/>
    </source>
</evidence>
<feature type="transmembrane region" description="Helical" evidence="6">
    <location>
        <begin position="315"/>
        <end position="341"/>
    </location>
</feature>
<feature type="transmembrane region" description="Helical" evidence="6">
    <location>
        <begin position="113"/>
        <end position="135"/>
    </location>
</feature>
<evidence type="ECO:0000313" key="9">
    <source>
        <dbReference type="Proteomes" id="UP000287996"/>
    </source>
</evidence>
<accession>A0A432ZRD2</accession>
<gene>
    <name evidence="8" type="ORF">CWI84_04805</name>
</gene>
<dbReference type="AlphaFoldDB" id="A0A432ZRD2"/>
<keyword evidence="5 6" id="KW-0472">Membrane</keyword>
<proteinExistence type="predicted"/>
<dbReference type="Gene3D" id="1.20.81.30">
    <property type="entry name" value="Type II secretion system (T2SS), domain F"/>
    <property type="match status" value="1"/>
</dbReference>
<evidence type="ECO:0000313" key="8">
    <source>
        <dbReference type="EMBL" id="RUO80391.1"/>
    </source>
</evidence>
<name>A0A432ZRD2_9GAMM</name>
<keyword evidence="2" id="KW-1003">Cell membrane</keyword>
<evidence type="ECO:0000256" key="6">
    <source>
        <dbReference type="SAM" id="Phobius"/>
    </source>
</evidence>
<keyword evidence="3 6" id="KW-0812">Transmembrane</keyword>
<evidence type="ECO:0000256" key="4">
    <source>
        <dbReference type="ARBA" id="ARBA00022989"/>
    </source>
</evidence>
<comment type="subcellular location">
    <subcellularLocation>
        <location evidence="1">Cell membrane</location>
        <topology evidence="1">Multi-pass membrane protein</topology>
    </subcellularLocation>
</comment>
<comment type="caution">
    <text evidence="8">The sequence shown here is derived from an EMBL/GenBank/DDBJ whole genome shotgun (WGS) entry which is preliminary data.</text>
</comment>
<evidence type="ECO:0000256" key="1">
    <source>
        <dbReference type="ARBA" id="ARBA00004651"/>
    </source>
</evidence>
<evidence type="ECO:0000256" key="2">
    <source>
        <dbReference type="ARBA" id="ARBA00022475"/>
    </source>
</evidence>